<organism evidence="4 5">
    <name type="scientific">Streptomyces roseoverticillatus</name>
    <dbReference type="NCBI Taxonomy" id="66429"/>
    <lineage>
        <taxon>Bacteria</taxon>
        <taxon>Bacillati</taxon>
        <taxon>Actinomycetota</taxon>
        <taxon>Actinomycetes</taxon>
        <taxon>Kitasatosporales</taxon>
        <taxon>Streptomycetaceae</taxon>
        <taxon>Streptomyces</taxon>
    </lineage>
</organism>
<dbReference type="Pfam" id="PF01243">
    <property type="entry name" value="PNPOx_N"/>
    <property type="match status" value="1"/>
</dbReference>
<gene>
    <name evidence="4" type="ORF">AB0L03_00850</name>
</gene>
<protein>
    <submittedName>
        <fullName evidence="4">Pyridoxamine 5'-phosphate oxidase family protein</fullName>
        <ecNumber evidence="4">1.-.-.-</ecNumber>
        <ecNumber evidence="4">1.4.3.5</ecNumber>
    </submittedName>
</protein>
<dbReference type="EC" id="1.-.-.-" evidence="4"/>
<dbReference type="InterPro" id="IPR052019">
    <property type="entry name" value="F420H2_bilvrd_red/Heme_oxyg"/>
</dbReference>
<dbReference type="InterPro" id="IPR011576">
    <property type="entry name" value="Pyridox_Oxase_N"/>
</dbReference>
<comment type="caution">
    <text evidence="4">The sequence shown here is derived from an EMBL/GenBank/DDBJ whole genome shotgun (WGS) entry which is preliminary data.</text>
</comment>
<reference evidence="4 5" key="1">
    <citation type="submission" date="2024-06" db="EMBL/GenBank/DDBJ databases">
        <title>The Natural Products Discovery Center: Release of the First 8490 Sequenced Strains for Exploring Actinobacteria Biosynthetic Diversity.</title>
        <authorList>
            <person name="Kalkreuter E."/>
            <person name="Kautsar S.A."/>
            <person name="Yang D."/>
            <person name="Bader C.D."/>
            <person name="Teijaro C.N."/>
            <person name="Fluegel L."/>
            <person name="Davis C.M."/>
            <person name="Simpson J.R."/>
            <person name="Lauterbach L."/>
            <person name="Steele A.D."/>
            <person name="Gui C."/>
            <person name="Meng S."/>
            <person name="Li G."/>
            <person name="Viehrig K."/>
            <person name="Ye F."/>
            <person name="Su P."/>
            <person name="Kiefer A.F."/>
            <person name="Nichols A."/>
            <person name="Cepeda A.J."/>
            <person name="Yan W."/>
            <person name="Fan B."/>
            <person name="Jiang Y."/>
            <person name="Adhikari A."/>
            <person name="Zheng C.-J."/>
            <person name="Schuster L."/>
            <person name="Cowan T.M."/>
            <person name="Smanski M.J."/>
            <person name="Chevrette M.G."/>
            <person name="De Carvalho L.P.S."/>
            <person name="Shen B."/>
        </authorList>
    </citation>
    <scope>NUCLEOTIDE SEQUENCE [LARGE SCALE GENOMIC DNA]</scope>
    <source>
        <strain evidence="4 5">NPDC053791</strain>
    </source>
</reference>
<name>A0ABV3ILS7_9ACTN</name>
<dbReference type="SUPFAM" id="SSF50475">
    <property type="entry name" value="FMN-binding split barrel"/>
    <property type="match status" value="1"/>
</dbReference>
<keyword evidence="5" id="KW-1185">Reference proteome</keyword>
<dbReference type="PANTHER" id="PTHR35176:SF4">
    <property type="entry name" value="PYRIDOXAMINE 5'-PHOSPHATE OXIDASE-RELATED FMN-BINDING"/>
    <property type="match status" value="1"/>
</dbReference>
<dbReference type="InterPro" id="IPR012349">
    <property type="entry name" value="Split_barrel_FMN-bd"/>
</dbReference>
<evidence type="ECO:0000313" key="5">
    <source>
        <dbReference type="Proteomes" id="UP001552479"/>
    </source>
</evidence>
<evidence type="ECO:0000259" key="3">
    <source>
        <dbReference type="Pfam" id="PF01243"/>
    </source>
</evidence>
<sequence length="189" mass="20596">MPAQGETQEPQTDLDARYSSPDATAMPWTEAVSRLEKAEIFWLSTVRPDGRPHVTPLMAVWQDGALHFATGPQERKGLNLGTNPHVVLTTGANAYGEGCDLVIEGEAVRVTDEKRLGELAAAWEAKYGPGWHFDVRDGAFSTASTTAAPPPTEETAEAGRALVFAVQPRTAFGFGRDGRFSQTRWRFAH</sequence>
<accession>A0ABV3ILS7</accession>
<evidence type="ECO:0000256" key="1">
    <source>
        <dbReference type="ARBA" id="ARBA00023002"/>
    </source>
</evidence>
<dbReference type="Gene3D" id="2.30.110.10">
    <property type="entry name" value="Electron Transport, Fmn-binding Protein, Chain A"/>
    <property type="match status" value="1"/>
</dbReference>
<evidence type="ECO:0000256" key="2">
    <source>
        <dbReference type="SAM" id="MobiDB-lite"/>
    </source>
</evidence>
<dbReference type="PANTHER" id="PTHR35176">
    <property type="entry name" value="HEME OXYGENASE HI_0854-RELATED"/>
    <property type="match status" value="1"/>
</dbReference>
<dbReference type="EMBL" id="JBFASG010000001">
    <property type="protein sequence ID" value="MEV4921398.1"/>
    <property type="molecule type" value="Genomic_DNA"/>
</dbReference>
<feature type="compositionally biased region" description="Polar residues" evidence="2">
    <location>
        <begin position="1"/>
        <end position="11"/>
    </location>
</feature>
<feature type="region of interest" description="Disordered" evidence="2">
    <location>
        <begin position="1"/>
        <end position="23"/>
    </location>
</feature>
<dbReference type="GO" id="GO:0004733">
    <property type="term" value="F:pyridoxamine phosphate oxidase activity"/>
    <property type="evidence" value="ECO:0007669"/>
    <property type="project" value="UniProtKB-EC"/>
</dbReference>
<proteinExistence type="predicted"/>
<dbReference type="Proteomes" id="UP001552479">
    <property type="component" value="Unassembled WGS sequence"/>
</dbReference>
<keyword evidence="1 4" id="KW-0560">Oxidoreductase</keyword>
<evidence type="ECO:0000313" key="4">
    <source>
        <dbReference type="EMBL" id="MEV4921398.1"/>
    </source>
</evidence>
<dbReference type="EC" id="1.4.3.5" evidence="4"/>
<feature type="domain" description="Pyridoxamine 5'-phosphate oxidase N-terminal" evidence="3">
    <location>
        <begin position="30"/>
        <end position="128"/>
    </location>
</feature>
<dbReference type="RefSeq" id="WP_366086288.1">
    <property type="nucleotide sequence ID" value="NZ_JBFASG010000001.1"/>
</dbReference>